<gene>
    <name evidence="2" type="ORF">OLC1_LOCUS3289</name>
</gene>
<reference evidence="2" key="1">
    <citation type="submission" date="2023-03" db="EMBL/GenBank/DDBJ databases">
        <authorList>
            <person name="Julca I."/>
        </authorList>
    </citation>
    <scope>NUCLEOTIDE SEQUENCE</scope>
</reference>
<evidence type="ECO:0000313" key="2">
    <source>
        <dbReference type="EMBL" id="CAI9091340.1"/>
    </source>
</evidence>
<evidence type="ECO:0000313" key="3">
    <source>
        <dbReference type="Proteomes" id="UP001161247"/>
    </source>
</evidence>
<evidence type="ECO:0000256" key="1">
    <source>
        <dbReference type="SAM" id="MobiDB-lite"/>
    </source>
</evidence>
<name>A0AAV1C7A3_OLDCO</name>
<keyword evidence="3" id="KW-1185">Reference proteome</keyword>
<protein>
    <submittedName>
        <fullName evidence="2">OLC1v1026348C1</fullName>
    </submittedName>
</protein>
<dbReference type="Proteomes" id="UP001161247">
    <property type="component" value="Chromosome 1"/>
</dbReference>
<accession>A0AAV1C7A3</accession>
<feature type="region of interest" description="Disordered" evidence="1">
    <location>
        <begin position="33"/>
        <end position="71"/>
    </location>
</feature>
<feature type="compositionally biased region" description="Low complexity" evidence="1">
    <location>
        <begin position="44"/>
        <end position="58"/>
    </location>
</feature>
<proteinExistence type="predicted"/>
<organism evidence="2 3">
    <name type="scientific">Oldenlandia corymbosa var. corymbosa</name>
    <dbReference type="NCBI Taxonomy" id="529605"/>
    <lineage>
        <taxon>Eukaryota</taxon>
        <taxon>Viridiplantae</taxon>
        <taxon>Streptophyta</taxon>
        <taxon>Embryophyta</taxon>
        <taxon>Tracheophyta</taxon>
        <taxon>Spermatophyta</taxon>
        <taxon>Magnoliopsida</taxon>
        <taxon>eudicotyledons</taxon>
        <taxon>Gunneridae</taxon>
        <taxon>Pentapetalae</taxon>
        <taxon>asterids</taxon>
        <taxon>lamiids</taxon>
        <taxon>Gentianales</taxon>
        <taxon>Rubiaceae</taxon>
        <taxon>Rubioideae</taxon>
        <taxon>Spermacoceae</taxon>
        <taxon>Hedyotis-Oldenlandia complex</taxon>
        <taxon>Oldenlandia</taxon>
    </lineage>
</organism>
<dbReference type="EMBL" id="OX459118">
    <property type="protein sequence ID" value="CAI9091340.1"/>
    <property type="molecule type" value="Genomic_DNA"/>
</dbReference>
<dbReference type="AlphaFoldDB" id="A0AAV1C7A3"/>
<sequence length="71" mass="8055">MERQNADLFLANYRMMLENKRLKKRVEQLREENQLLAANMEAQNGDSNNNAGPSSSANQQGSKKAGQEKKM</sequence>